<accession>A0A3N4HCE8</accession>
<dbReference type="RefSeq" id="WP_123928111.1">
    <property type="nucleotide sequence ID" value="NZ_JBPSDP010000001.1"/>
</dbReference>
<reference evidence="2 3" key="1">
    <citation type="submission" date="2018-11" db="EMBL/GenBank/DDBJ databases">
        <title>Draft genome sequence of Gordonia sp. RS15-1S isolated from rice stems.</title>
        <authorList>
            <person name="Muangham S."/>
        </authorList>
    </citation>
    <scope>NUCLEOTIDE SEQUENCE [LARGE SCALE GENOMIC DNA]</scope>
    <source>
        <strain evidence="2 3">RS15-1S</strain>
    </source>
</reference>
<name>A0A3N4HCE8_9ACTN</name>
<protein>
    <recommendedName>
        <fullName evidence="1">YchJ-like middle NTF2-like domain-containing protein</fullName>
    </recommendedName>
</protein>
<dbReference type="EMBL" id="RKMH01000005">
    <property type="protein sequence ID" value="RPA63524.1"/>
    <property type="molecule type" value="Genomic_DNA"/>
</dbReference>
<proteinExistence type="predicted"/>
<dbReference type="AlphaFoldDB" id="A0A3N4HCE8"/>
<dbReference type="SUPFAM" id="SSF54427">
    <property type="entry name" value="NTF2-like"/>
    <property type="match status" value="1"/>
</dbReference>
<evidence type="ECO:0000313" key="3">
    <source>
        <dbReference type="Proteomes" id="UP000267536"/>
    </source>
</evidence>
<comment type="caution">
    <text evidence="2">The sequence shown here is derived from an EMBL/GenBank/DDBJ whole genome shotgun (WGS) entry which is preliminary data.</text>
</comment>
<gene>
    <name evidence="2" type="ORF">EF294_08510</name>
</gene>
<feature type="domain" description="YchJ-like middle NTF2-like" evidence="1">
    <location>
        <begin position="34"/>
        <end position="128"/>
    </location>
</feature>
<dbReference type="InterPro" id="IPR048469">
    <property type="entry name" value="YchJ-like_M"/>
</dbReference>
<keyword evidence="3" id="KW-1185">Reference proteome</keyword>
<dbReference type="Pfam" id="PF17775">
    <property type="entry name" value="YchJ_M-like"/>
    <property type="match status" value="1"/>
</dbReference>
<organism evidence="2 3">
    <name type="scientific">Gordonia oryzae</name>
    <dbReference type="NCBI Taxonomy" id="2487349"/>
    <lineage>
        <taxon>Bacteria</taxon>
        <taxon>Bacillati</taxon>
        <taxon>Actinomycetota</taxon>
        <taxon>Actinomycetes</taxon>
        <taxon>Mycobacteriales</taxon>
        <taxon>Gordoniaceae</taxon>
        <taxon>Gordonia</taxon>
    </lineage>
</organism>
<evidence type="ECO:0000259" key="1">
    <source>
        <dbReference type="Pfam" id="PF17775"/>
    </source>
</evidence>
<dbReference type="Gene3D" id="3.10.450.50">
    <property type="match status" value="1"/>
</dbReference>
<dbReference type="InterPro" id="IPR032710">
    <property type="entry name" value="NTF2-like_dom_sf"/>
</dbReference>
<dbReference type="Proteomes" id="UP000267536">
    <property type="component" value="Unassembled WGS sequence"/>
</dbReference>
<sequence>MHVVSSDDRCPCTSGLIFGECCGPLLEGRRRAPTAQALMRSRFSAFAVGDREYLLATWHRRTRPGDLELDDEIDWYRLDVTETSGGGLFDDAGEVAFVAHHRTDGVRRTMSEHSRFVREDGRWFYLDALGVR</sequence>
<evidence type="ECO:0000313" key="2">
    <source>
        <dbReference type="EMBL" id="RPA63524.1"/>
    </source>
</evidence>
<dbReference type="OrthoDB" id="21421at2"/>